<gene>
    <name evidence="1" type="ORF">METZ01_LOCUS434818</name>
</gene>
<protein>
    <submittedName>
        <fullName evidence="1">Uncharacterized protein</fullName>
    </submittedName>
</protein>
<accession>A0A382YFF9</accession>
<sequence>MEWSESVQPGVSYHHWLIRQQVADILLPKLKQMAKEEGLSPQSATHYINRHFNLKDGETSTYDKIMFNALKQSVAWRVTGPYAKAATYVKL</sequence>
<organism evidence="1">
    <name type="scientific">marine metagenome</name>
    <dbReference type="NCBI Taxonomy" id="408172"/>
    <lineage>
        <taxon>unclassified sequences</taxon>
        <taxon>metagenomes</taxon>
        <taxon>ecological metagenomes</taxon>
    </lineage>
</organism>
<proteinExistence type="predicted"/>
<dbReference type="EMBL" id="UINC01175368">
    <property type="protein sequence ID" value="SVD81964.1"/>
    <property type="molecule type" value="Genomic_DNA"/>
</dbReference>
<evidence type="ECO:0000313" key="1">
    <source>
        <dbReference type="EMBL" id="SVD81964.1"/>
    </source>
</evidence>
<reference evidence="1" key="1">
    <citation type="submission" date="2018-05" db="EMBL/GenBank/DDBJ databases">
        <authorList>
            <person name="Lanie J.A."/>
            <person name="Ng W.-L."/>
            <person name="Kazmierczak K.M."/>
            <person name="Andrzejewski T.M."/>
            <person name="Davidsen T.M."/>
            <person name="Wayne K.J."/>
            <person name="Tettelin H."/>
            <person name="Glass J.I."/>
            <person name="Rusch D."/>
            <person name="Podicherti R."/>
            <person name="Tsui H.-C.T."/>
            <person name="Winkler M.E."/>
        </authorList>
    </citation>
    <scope>NUCLEOTIDE SEQUENCE</scope>
</reference>
<name>A0A382YFF9_9ZZZZ</name>
<dbReference type="AlphaFoldDB" id="A0A382YFF9"/>